<feature type="compositionally biased region" description="Basic and acidic residues" evidence="1">
    <location>
        <begin position="358"/>
        <end position="374"/>
    </location>
</feature>
<gene>
    <name evidence="2" type="ORF">OOU_Y34scaffold00283g68</name>
</gene>
<dbReference type="SUPFAM" id="SSF53335">
    <property type="entry name" value="S-adenosyl-L-methionine-dependent methyltransferases"/>
    <property type="match status" value="1"/>
</dbReference>
<feature type="region of interest" description="Disordered" evidence="1">
    <location>
        <begin position="1575"/>
        <end position="1595"/>
    </location>
</feature>
<feature type="compositionally biased region" description="Pro residues" evidence="1">
    <location>
        <begin position="882"/>
        <end position="891"/>
    </location>
</feature>
<feature type="compositionally biased region" description="Basic residues" evidence="1">
    <location>
        <begin position="128"/>
        <end position="138"/>
    </location>
</feature>
<feature type="compositionally biased region" description="Low complexity" evidence="1">
    <location>
        <begin position="1349"/>
        <end position="1365"/>
    </location>
</feature>
<organism evidence="2">
    <name type="scientific">Pyricularia oryzae (strain Y34)</name>
    <name type="common">Rice blast fungus</name>
    <name type="synonym">Magnaporthe oryzae</name>
    <dbReference type="NCBI Taxonomy" id="1143189"/>
    <lineage>
        <taxon>Eukaryota</taxon>
        <taxon>Fungi</taxon>
        <taxon>Dikarya</taxon>
        <taxon>Ascomycota</taxon>
        <taxon>Pezizomycotina</taxon>
        <taxon>Sordariomycetes</taxon>
        <taxon>Sordariomycetidae</taxon>
        <taxon>Magnaporthales</taxon>
        <taxon>Pyriculariaceae</taxon>
        <taxon>Pyricularia</taxon>
    </lineage>
</organism>
<evidence type="ECO:0000313" key="2">
    <source>
        <dbReference type="EMBL" id="ELQ41374.1"/>
    </source>
</evidence>
<accession>A0AA97PNS1</accession>
<feature type="compositionally biased region" description="Basic and acidic residues" evidence="1">
    <location>
        <begin position="392"/>
        <end position="401"/>
    </location>
</feature>
<feature type="compositionally biased region" description="Pro residues" evidence="1">
    <location>
        <begin position="436"/>
        <end position="450"/>
    </location>
</feature>
<dbReference type="InterPro" id="IPR029063">
    <property type="entry name" value="SAM-dependent_MTases_sf"/>
</dbReference>
<feature type="compositionally biased region" description="Polar residues" evidence="1">
    <location>
        <begin position="537"/>
        <end position="553"/>
    </location>
</feature>
<feature type="region of interest" description="Disordered" evidence="1">
    <location>
        <begin position="1"/>
        <end position="182"/>
    </location>
</feature>
<feature type="compositionally biased region" description="Polar residues" evidence="1">
    <location>
        <begin position="57"/>
        <end position="69"/>
    </location>
</feature>
<dbReference type="Proteomes" id="UP000011086">
    <property type="component" value="Unassembled WGS sequence"/>
</dbReference>
<name>A0AA97PNS1_PYRO3</name>
<feature type="compositionally biased region" description="Polar residues" evidence="1">
    <location>
        <begin position="486"/>
        <end position="507"/>
    </location>
</feature>
<feature type="compositionally biased region" description="Polar residues" evidence="1">
    <location>
        <begin position="158"/>
        <end position="182"/>
    </location>
</feature>
<feature type="region of interest" description="Disordered" evidence="1">
    <location>
        <begin position="304"/>
        <end position="630"/>
    </location>
</feature>
<feature type="compositionally biased region" description="Low complexity" evidence="1">
    <location>
        <begin position="22"/>
        <end position="31"/>
    </location>
</feature>
<feature type="compositionally biased region" description="Basic and acidic residues" evidence="1">
    <location>
        <begin position="563"/>
        <end position="580"/>
    </location>
</feature>
<dbReference type="EMBL" id="JH793350">
    <property type="protein sequence ID" value="ELQ41374.1"/>
    <property type="molecule type" value="Genomic_DNA"/>
</dbReference>
<feature type="region of interest" description="Disordered" evidence="1">
    <location>
        <begin position="732"/>
        <end position="760"/>
    </location>
</feature>
<feature type="region of interest" description="Disordered" evidence="1">
    <location>
        <begin position="241"/>
        <end position="290"/>
    </location>
</feature>
<feature type="compositionally biased region" description="Low complexity" evidence="1">
    <location>
        <begin position="249"/>
        <end position="271"/>
    </location>
</feature>
<feature type="region of interest" description="Disordered" evidence="1">
    <location>
        <begin position="874"/>
        <end position="1095"/>
    </location>
</feature>
<feature type="region of interest" description="Disordered" evidence="1">
    <location>
        <begin position="673"/>
        <end position="711"/>
    </location>
</feature>
<sequence length="1676" mass="181197">MSSSLRFGSIPKIGRSEEKGVSAKTASSKSTNATRQGSGDNWPGSALKSTRPDMETSRFQTGVPSSSRIPQGPARKPPSRQGSSRPPLTHQDKSWGSGSTQTVISGPARLASGSVPGPSTTPVEEKKRPVRNVLRRRSSNMIQDAVENRKEIRMVPQRNDSASSVPRSVMSPESFNSSQYDRSITESPAEIKVAMRVELPTTNAQTVRIYPELDRYGGARPYHAGSGSSIEVPYPLSTHDLPPPTPLFSGTSSQISGYSGSPSTGFSGSPGICPYSRDTTPTTSIPSHSPALVASGRFAAAKLKQNSPAGGQSSRPPVTRRRAGSIPNDTGGAASADPNGLAAVREALNSSSSGSTVRDGDRKAELEREPECEKRTRRRLGTVPPSPPPRTSSEKHKERGLEASPSKQARQPAPLMMTSQTTEGRVQKPPVSRIQPPSPSVVPRATPPIRPSRDGTPDLLSQYGMPVPIIQSNLSSTSIGERRQSLPMSPGTNDTASLAYQSSRSVTPSQQPPQSKLPLGREPTPAPRTVETRRPSHGSTTSRSPSPGVTNFRTRFLFGRRKTAGDEPSKAPEKATEKKEKPVRKGPAAGTGHEGYGRVGMPHRRRSSLSRGIAGTMSSQESLESRLSDDPFLLERTKPVVIAGGEVVQNNNIGPAKSDQNLLASVPRNMSDISLSSQGDRNTLWPSPFPKTSTATGSRRPSDLSDSEGPALEMRSTLAYRRSIQKLKDGGDQSALRLPKPINTRSPREITSPTMTSHDTSILSDDSIIEMTTGRVLQGPRAMPPVALGPKKLTKRAKSPRRWNIFGRSSSQVPSTTSREPTPVESHKVTAQVQVKPAPKAKAFYTMDMSEQEDNGDPAAAAKQAYLEATLLESPPQQQVQPQPPTQPHIPPMGRRQSVRRSITSPIEPRRGGLDEVQAQAGASKLPMGPGKRASLTKPKPFENAPRRGVVSPPLRSPPTTMPTYRRPSVGRTASGDQDAKRGGLVEPEFQVQKPQQPPKAEKHTAPSEETPAPSTEPAISEQQPAIRRAGRPSRLPQVGRIPKVVSARPEPTSPKSFSRPFHRISLLPPTRDETRDITSIAKGPSPPKPASPELEPAECFTDDEMETTTLHNDHTVTNSPQHLSREMTPDIGKFINDFLSFSPRKNSHSTSCTATSSSSNGMYCFADATAVVPAHNAPLAEDEVWLEYDDLIGAEGLRIPPSPSSSHGTPFHLEEYAAGLTKPAGEQLESPTFIPHTAPHAETRHVMEDDHEKEPIPSSIYSTDETNILNQALEMGVIPISSPFVNQDFSNDYSEVDRQTQALPPTPQAIAADTAAVSSASARIAAQRHCGPSPSANDSPRRKNNKRVSVSSGSSGLSDDNSPLSQVNLRVGSMTVSKWLTFGHVLFSPVRDDLVPVDGSLKRHSILVIDGLGNDDWSFYAAETYPEATFFNLSPRAPLPKPSQKNAEGSFPLSPPNHHQIQYKSHMDKFPFGAESFIAVVFRFPAAAPEAHFRNIVAEAHRVLKPGGFIELSILDLDLNNMGNRSRRMVRRLKERIHAVAPETCLSSTADLLLKLVSRKGFIDVKSCRVGVPVASATPGGPPTTSKAKTRRRDERSLAEMISDDGPVADESITKMVAKVGRWWFSRCYENGVLGANSMWNDRCLLGECEEWGTSLKLMVCHARVPDTRARVASI</sequence>
<feature type="compositionally biased region" description="Polar residues" evidence="1">
    <location>
        <begin position="807"/>
        <end position="820"/>
    </location>
</feature>
<feature type="compositionally biased region" description="Polar residues" evidence="1">
    <location>
        <begin position="743"/>
        <end position="760"/>
    </location>
</feature>
<feature type="region of interest" description="Disordered" evidence="1">
    <location>
        <begin position="1322"/>
        <end position="1365"/>
    </location>
</feature>
<feature type="region of interest" description="Disordered" evidence="1">
    <location>
        <begin position="793"/>
        <end position="829"/>
    </location>
</feature>
<feature type="compositionally biased region" description="Polar residues" evidence="1">
    <location>
        <begin position="470"/>
        <end position="479"/>
    </location>
</feature>
<feature type="compositionally biased region" description="Polar residues" evidence="1">
    <location>
        <begin position="304"/>
        <end position="316"/>
    </location>
</feature>
<feature type="compositionally biased region" description="Polar residues" evidence="1">
    <location>
        <begin position="673"/>
        <end position="699"/>
    </location>
</feature>
<reference evidence="2" key="1">
    <citation type="journal article" date="2012" name="PLoS Genet.">
        <title>Comparative analysis of the genomes of two field isolates of the rice blast fungus Magnaporthe oryzae.</title>
        <authorList>
            <person name="Xue M."/>
            <person name="Yang J."/>
            <person name="Li Z."/>
            <person name="Hu S."/>
            <person name="Yao N."/>
            <person name="Dean R.A."/>
            <person name="Zhao W."/>
            <person name="Shen M."/>
            <person name="Zhang H."/>
            <person name="Li C."/>
            <person name="Liu L."/>
            <person name="Cao L."/>
            <person name="Xu X."/>
            <person name="Xing Y."/>
            <person name="Hsiang T."/>
            <person name="Zhang Z."/>
            <person name="Xu J.R."/>
            <person name="Peng Y.L."/>
        </authorList>
    </citation>
    <scope>NUCLEOTIDE SEQUENCE</scope>
    <source>
        <strain evidence="2">Y34</strain>
    </source>
</reference>
<evidence type="ECO:0008006" key="3">
    <source>
        <dbReference type="Google" id="ProtNLM"/>
    </source>
</evidence>
<proteinExistence type="predicted"/>
<protein>
    <recommendedName>
        <fullName evidence="3">Methyltransferase type 11 domain-containing protein</fullName>
    </recommendedName>
</protein>
<feature type="compositionally biased region" description="Low complexity" evidence="1">
    <location>
        <begin position="279"/>
        <end position="290"/>
    </location>
</feature>
<feature type="compositionally biased region" description="Polar residues" evidence="1">
    <location>
        <begin position="94"/>
        <end position="104"/>
    </location>
</feature>
<feature type="compositionally biased region" description="Low complexity" evidence="1">
    <location>
        <begin position="1008"/>
        <end position="1019"/>
    </location>
</feature>
<evidence type="ECO:0000256" key="1">
    <source>
        <dbReference type="SAM" id="MobiDB-lite"/>
    </source>
</evidence>
<dbReference type="Gene3D" id="3.40.50.150">
    <property type="entry name" value="Vaccinia Virus protein VP39"/>
    <property type="match status" value="1"/>
</dbReference>